<dbReference type="KEGG" id="adl:AURDEDRAFT_117908"/>
<accession>J0WN60</accession>
<sequence>MPAAPRTGCGRVGVPQAMFASLSGHFVLRGHAPRLREHGLRLPRAPEAMPPFEARLRRGVPVLSNSCITSPIDTAVQLAPGVCLEVPASHNDRIIVRATQRYVA</sequence>
<dbReference type="AlphaFoldDB" id="J0WN60"/>
<organism evidence="1 2">
    <name type="scientific">Auricularia subglabra (strain TFB-10046 / SS5)</name>
    <name type="common">White-rot fungus</name>
    <name type="synonym">Auricularia delicata (strain TFB10046)</name>
    <dbReference type="NCBI Taxonomy" id="717982"/>
    <lineage>
        <taxon>Eukaryota</taxon>
        <taxon>Fungi</taxon>
        <taxon>Dikarya</taxon>
        <taxon>Basidiomycota</taxon>
        <taxon>Agaricomycotina</taxon>
        <taxon>Agaricomycetes</taxon>
        <taxon>Auriculariales</taxon>
        <taxon>Auriculariaceae</taxon>
        <taxon>Auricularia</taxon>
    </lineage>
</organism>
<gene>
    <name evidence="1" type="ORF">AURDEDRAFT_117908</name>
</gene>
<protein>
    <submittedName>
        <fullName evidence="1">Uncharacterized protein</fullName>
    </submittedName>
</protein>
<reference evidence="2" key="1">
    <citation type="journal article" date="2012" name="Science">
        <title>The Paleozoic origin of enzymatic lignin decomposition reconstructed from 31 fungal genomes.</title>
        <authorList>
            <person name="Floudas D."/>
            <person name="Binder M."/>
            <person name="Riley R."/>
            <person name="Barry K."/>
            <person name="Blanchette R.A."/>
            <person name="Henrissat B."/>
            <person name="Martinez A.T."/>
            <person name="Otillar R."/>
            <person name="Spatafora J.W."/>
            <person name="Yadav J.S."/>
            <person name="Aerts A."/>
            <person name="Benoit I."/>
            <person name="Boyd A."/>
            <person name="Carlson A."/>
            <person name="Copeland A."/>
            <person name="Coutinho P.M."/>
            <person name="de Vries R.P."/>
            <person name="Ferreira P."/>
            <person name="Findley K."/>
            <person name="Foster B."/>
            <person name="Gaskell J."/>
            <person name="Glotzer D."/>
            <person name="Gorecki P."/>
            <person name="Heitman J."/>
            <person name="Hesse C."/>
            <person name="Hori C."/>
            <person name="Igarashi K."/>
            <person name="Jurgens J.A."/>
            <person name="Kallen N."/>
            <person name="Kersten P."/>
            <person name="Kohler A."/>
            <person name="Kuees U."/>
            <person name="Kumar T.K.A."/>
            <person name="Kuo A."/>
            <person name="LaButti K."/>
            <person name="Larrondo L.F."/>
            <person name="Lindquist E."/>
            <person name="Ling A."/>
            <person name="Lombard V."/>
            <person name="Lucas S."/>
            <person name="Lundell T."/>
            <person name="Martin R."/>
            <person name="McLaughlin D.J."/>
            <person name="Morgenstern I."/>
            <person name="Morin E."/>
            <person name="Murat C."/>
            <person name="Nagy L.G."/>
            <person name="Nolan M."/>
            <person name="Ohm R.A."/>
            <person name="Patyshakuliyeva A."/>
            <person name="Rokas A."/>
            <person name="Ruiz-Duenas F.J."/>
            <person name="Sabat G."/>
            <person name="Salamov A."/>
            <person name="Samejima M."/>
            <person name="Schmutz J."/>
            <person name="Slot J.C."/>
            <person name="St John F."/>
            <person name="Stenlid J."/>
            <person name="Sun H."/>
            <person name="Sun S."/>
            <person name="Syed K."/>
            <person name="Tsang A."/>
            <person name="Wiebenga A."/>
            <person name="Young D."/>
            <person name="Pisabarro A."/>
            <person name="Eastwood D.C."/>
            <person name="Martin F."/>
            <person name="Cullen D."/>
            <person name="Grigoriev I.V."/>
            <person name="Hibbett D.S."/>
        </authorList>
    </citation>
    <scope>NUCLEOTIDE SEQUENCE [LARGE SCALE GENOMIC DNA]</scope>
    <source>
        <strain evidence="2">TFB10046</strain>
    </source>
</reference>
<dbReference type="Proteomes" id="UP000006514">
    <property type="component" value="Unassembled WGS sequence"/>
</dbReference>
<dbReference type="EMBL" id="JH688325">
    <property type="protein sequence ID" value="EJD33280.1"/>
    <property type="molecule type" value="Genomic_DNA"/>
</dbReference>
<evidence type="ECO:0000313" key="1">
    <source>
        <dbReference type="EMBL" id="EJD33280.1"/>
    </source>
</evidence>
<dbReference type="InParanoid" id="J0WN60"/>
<evidence type="ECO:0000313" key="2">
    <source>
        <dbReference type="Proteomes" id="UP000006514"/>
    </source>
</evidence>
<proteinExistence type="predicted"/>
<keyword evidence="2" id="KW-1185">Reference proteome</keyword>
<name>J0WN60_AURST</name>